<sequence length="45" mass="4934">MGIAIRADNSTQFDAVPTDVFCHIANNRKACYDINFAFAGKVKKA</sequence>
<gene>
    <name evidence="1" type="ORF">NCTC8849_03883</name>
</gene>
<dbReference type="Proteomes" id="UP000254799">
    <property type="component" value="Unassembled WGS sequence"/>
</dbReference>
<evidence type="ECO:0000313" key="2">
    <source>
        <dbReference type="Proteomes" id="UP000254799"/>
    </source>
</evidence>
<proteinExistence type="predicted"/>
<dbReference type="EMBL" id="UGLC01000002">
    <property type="protein sequence ID" value="STT55274.1"/>
    <property type="molecule type" value="Genomic_DNA"/>
</dbReference>
<reference evidence="1 2" key="1">
    <citation type="submission" date="2018-06" db="EMBL/GenBank/DDBJ databases">
        <authorList>
            <consortium name="Pathogen Informatics"/>
            <person name="Doyle S."/>
        </authorList>
    </citation>
    <scope>NUCLEOTIDE SEQUENCE [LARGE SCALE GENOMIC DNA]</scope>
    <source>
        <strain evidence="1 2">NCTC8849</strain>
    </source>
</reference>
<dbReference type="AlphaFoldDB" id="A0A377WKB1"/>
<protein>
    <submittedName>
        <fullName evidence="1">Uncharacterized protein</fullName>
    </submittedName>
</protein>
<evidence type="ECO:0000313" key="1">
    <source>
        <dbReference type="EMBL" id="STT55274.1"/>
    </source>
</evidence>
<organism evidence="1 2">
    <name type="scientific">Klebsiella pneumoniae</name>
    <dbReference type="NCBI Taxonomy" id="573"/>
    <lineage>
        <taxon>Bacteria</taxon>
        <taxon>Pseudomonadati</taxon>
        <taxon>Pseudomonadota</taxon>
        <taxon>Gammaproteobacteria</taxon>
        <taxon>Enterobacterales</taxon>
        <taxon>Enterobacteriaceae</taxon>
        <taxon>Klebsiella/Raoultella group</taxon>
        <taxon>Klebsiella</taxon>
        <taxon>Klebsiella pneumoniae complex</taxon>
    </lineage>
</organism>
<accession>A0A377WKB1</accession>
<name>A0A377WKB1_KLEPN</name>